<reference evidence="3 4" key="1">
    <citation type="submission" date="2018-07" db="EMBL/GenBank/DDBJ databases">
        <title>The complete nuclear genome of the prasinophyte Chloropicon primus (CCMP1205).</title>
        <authorList>
            <person name="Pombert J.-F."/>
            <person name="Otis C."/>
            <person name="Turmel M."/>
            <person name="Lemieux C."/>
        </authorList>
    </citation>
    <scope>NUCLEOTIDE SEQUENCE [LARGE SCALE GENOMIC DNA]</scope>
    <source>
        <strain evidence="3 4">CCMP1205</strain>
    </source>
</reference>
<dbReference type="AlphaFoldDB" id="A0A5B8MBB0"/>
<name>A0A5B8MBB0_9CHLO</name>
<dbReference type="GO" id="GO:0005739">
    <property type="term" value="C:mitochondrion"/>
    <property type="evidence" value="ECO:0007669"/>
    <property type="project" value="TreeGrafter"/>
</dbReference>
<dbReference type="PANTHER" id="PTHR12184:SF1">
    <property type="entry name" value="UBIQUINOL-CYTOCHROME-C REDUCTASE COMPLEX ASSEMBLY FACTOR 1"/>
    <property type="match status" value="1"/>
</dbReference>
<dbReference type="Pfam" id="PF03981">
    <property type="entry name" value="Ubiq_cyt_C_chap"/>
    <property type="match status" value="1"/>
</dbReference>
<dbReference type="InterPro" id="IPR021150">
    <property type="entry name" value="Ubiq_cyt_c_chap"/>
</dbReference>
<sequence>MLGGVTRRAGLSTTRGVGRLWGIVSGAAAEGAVSTVEPQALSFQESGSFQTLLHKSCSRSTSLRTSRLYCTTQEANPSSRAHVQSLFQNSQPRSLQTERPYLAVEANDKGIIGKFVLKVGGYYSRESQLVRGSNSLLKMLLDHCEESGIREALRLENDFRTRHAFVSLHVWMVLRRLRGAGADGKSFSQFLYDNFQHEVEMSVHREGVRVRLSKWLRQLEDIFFGAAKAYDDAIDNHTEDFAEVLNRNIYSGKGDRRYCQALARYAIRELVSLSLTDDQAILNGEVKFSSGTK</sequence>
<dbReference type="GO" id="GO:0034551">
    <property type="term" value="P:mitochondrial respiratory chain complex III assembly"/>
    <property type="evidence" value="ECO:0007669"/>
    <property type="project" value="TreeGrafter"/>
</dbReference>
<dbReference type="OrthoDB" id="10253878at2759"/>
<evidence type="ECO:0000313" key="3">
    <source>
        <dbReference type="EMBL" id="QDZ17738.1"/>
    </source>
</evidence>
<accession>A0A5B8MBB0</accession>
<dbReference type="Proteomes" id="UP000316726">
    <property type="component" value="Chromosome 1"/>
</dbReference>
<dbReference type="STRING" id="1764295.A0A5B8MBB0"/>
<feature type="domain" description="Ubiquinol-cytochrome c chaperone" evidence="2">
    <location>
        <begin position="151"/>
        <end position="288"/>
    </location>
</feature>
<evidence type="ECO:0000259" key="2">
    <source>
        <dbReference type="Pfam" id="PF03981"/>
    </source>
</evidence>
<evidence type="ECO:0000256" key="1">
    <source>
        <dbReference type="ARBA" id="ARBA00006407"/>
    </source>
</evidence>
<evidence type="ECO:0000313" key="4">
    <source>
        <dbReference type="Proteomes" id="UP000316726"/>
    </source>
</evidence>
<dbReference type="PANTHER" id="PTHR12184">
    <property type="entry name" value="UBIQUINOL-CYTOCHROME C REDUCTASE COMPLEX ASSEMBLY FACTOR 1 FAMILY MEMBER"/>
    <property type="match status" value="1"/>
</dbReference>
<keyword evidence="4" id="KW-1185">Reference proteome</keyword>
<gene>
    <name evidence="3" type="ORF">A3770_01p02560</name>
</gene>
<proteinExistence type="inferred from homology"/>
<protein>
    <submittedName>
        <fullName evidence="3">Ubiquinol-cytochrome c oxidoreductase chaperone</fullName>
    </submittedName>
</protein>
<dbReference type="InterPro" id="IPR007129">
    <property type="entry name" value="Ubiqinol_cyt_c_chaperone_CPB3"/>
</dbReference>
<dbReference type="EMBL" id="CP031034">
    <property type="protein sequence ID" value="QDZ17738.1"/>
    <property type="molecule type" value="Genomic_DNA"/>
</dbReference>
<comment type="similarity">
    <text evidence="1">Belongs to the CBP3 family.</text>
</comment>
<organism evidence="3 4">
    <name type="scientific">Chloropicon primus</name>
    <dbReference type="NCBI Taxonomy" id="1764295"/>
    <lineage>
        <taxon>Eukaryota</taxon>
        <taxon>Viridiplantae</taxon>
        <taxon>Chlorophyta</taxon>
        <taxon>Chloropicophyceae</taxon>
        <taxon>Chloropicales</taxon>
        <taxon>Chloropicaceae</taxon>
        <taxon>Chloropicon</taxon>
    </lineage>
</organism>